<evidence type="ECO:0000313" key="2">
    <source>
        <dbReference type="Proteomes" id="UP000016923"/>
    </source>
</evidence>
<proteinExistence type="predicted"/>
<sequence length="209" mass="22405">MPLLRTLRLARCSRAYSSASSAPSASSSAPTKTIPFPHPLHVGTDLCSTVRIHRLLLKSPARFIRRVLTPRELRELPPVPSADAMPIIMAPRTAISYLASAETMPSNLAKGAEQEEGPLWSAATHLAGRFAAKEAAIKAHPHIPSLTLQSIRIGRSHDATEHRNNSGPPIAYITLPPAAEGDAPTEQEARLSISHDGKYATAVCIGFES</sequence>
<accession>S3CNV3</accession>
<name>S3CNV3_OPHP1</name>
<dbReference type="OMA" id="CNIPRIR"/>
<organism evidence="1 2">
    <name type="scientific">Ophiostoma piceae (strain UAMH 11346)</name>
    <name type="common">Sap stain fungus</name>
    <dbReference type="NCBI Taxonomy" id="1262450"/>
    <lineage>
        <taxon>Eukaryota</taxon>
        <taxon>Fungi</taxon>
        <taxon>Dikarya</taxon>
        <taxon>Ascomycota</taxon>
        <taxon>Pezizomycotina</taxon>
        <taxon>Sordariomycetes</taxon>
        <taxon>Sordariomycetidae</taxon>
        <taxon>Ophiostomatales</taxon>
        <taxon>Ophiostomataceae</taxon>
        <taxon>Ophiostoma</taxon>
    </lineage>
</organism>
<dbReference type="AlphaFoldDB" id="S3CNV3"/>
<dbReference type="Proteomes" id="UP000016923">
    <property type="component" value="Unassembled WGS sequence"/>
</dbReference>
<dbReference type="eggNOG" id="ENOG502S2QX">
    <property type="taxonomic scope" value="Eukaryota"/>
</dbReference>
<gene>
    <name evidence="1" type="ORF">F503_01678</name>
</gene>
<dbReference type="Gene3D" id="3.90.470.20">
    <property type="entry name" value="4'-phosphopantetheinyl transferase domain"/>
    <property type="match status" value="1"/>
</dbReference>
<reference evidence="1 2" key="1">
    <citation type="journal article" date="2013" name="BMC Genomics">
        <title>The genome and transcriptome of the pine saprophyte Ophiostoma piceae, and a comparison with the bark beetle-associated pine pathogen Grosmannia clavigera.</title>
        <authorList>
            <person name="Haridas S."/>
            <person name="Wang Y."/>
            <person name="Lim L."/>
            <person name="Massoumi Alamouti S."/>
            <person name="Jackman S."/>
            <person name="Docking R."/>
            <person name="Robertson G."/>
            <person name="Birol I."/>
            <person name="Bohlmann J."/>
            <person name="Breuil C."/>
        </authorList>
    </citation>
    <scope>NUCLEOTIDE SEQUENCE [LARGE SCALE GENOMIC DNA]</scope>
    <source>
        <strain evidence="1 2">UAMH 11346</strain>
    </source>
</reference>
<dbReference type="SUPFAM" id="SSF56214">
    <property type="entry name" value="4'-phosphopantetheinyl transferase"/>
    <property type="match status" value="1"/>
</dbReference>
<dbReference type="InterPro" id="IPR037143">
    <property type="entry name" value="4-PPantetheinyl_Trfase_dom_sf"/>
</dbReference>
<keyword evidence="2" id="KW-1185">Reference proteome</keyword>
<dbReference type="EMBL" id="KE148183">
    <property type="protein sequence ID" value="EPE02240.1"/>
    <property type="molecule type" value="Genomic_DNA"/>
</dbReference>
<dbReference type="VEuPathDB" id="FungiDB:F503_01678"/>
<dbReference type="GO" id="GO:0000287">
    <property type="term" value="F:magnesium ion binding"/>
    <property type="evidence" value="ECO:0007669"/>
    <property type="project" value="InterPro"/>
</dbReference>
<dbReference type="OrthoDB" id="15433at2759"/>
<evidence type="ECO:0000313" key="1">
    <source>
        <dbReference type="EMBL" id="EPE02240.1"/>
    </source>
</evidence>
<dbReference type="GO" id="GO:0008897">
    <property type="term" value="F:holo-[acyl-carrier-protein] synthase activity"/>
    <property type="evidence" value="ECO:0007669"/>
    <property type="project" value="InterPro"/>
</dbReference>
<dbReference type="HOGENOM" id="CLU_089696_4_0_1"/>
<protein>
    <submittedName>
        <fullName evidence="1">4-phosphopantetheinyl transferase superfamily protein</fullName>
    </submittedName>
</protein>
<keyword evidence="1" id="KW-0808">Transferase</keyword>